<feature type="domain" description="tRNA (32-2'-O)-methyltransferase regulator THADA-like C-terminal TPR repeats region" evidence="3">
    <location>
        <begin position="690"/>
        <end position="770"/>
    </location>
</feature>
<comment type="caution">
    <text evidence="4">The sequence shown here is derived from an EMBL/GenBank/DDBJ whole genome shotgun (WGS) entry which is preliminary data.</text>
</comment>
<dbReference type="InterPro" id="IPR051954">
    <property type="entry name" value="tRNA_methyltransferase_THADA"/>
</dbReference>
<dbReference type="PANTHER" id="PTHR14387">
    <property type="entry name" value="THADA/DEATH RECEPTOR INTERACTING PROTEIN"/>
    <property type="match status" value="1"/>
</dbReference>
<dbReference type="PANTHER" id="PTHR14387:SF0">
    <property type="entry name" value="DUF2428 DOMAIN-CONTAINING PROTEIN"/>
    <property type="match status" value="1"/>
</dbReference>
<dbReference type="GO" id="GO:0005829">
    <property type="term" value="C:cytosol"/>
    <property type="evidence" value="ECO:0007669"/>
    <property type="project" value="TreeGrafter"/>
</dbReference>
<organism evidence="4 5">
    <name type="scientific">Danaus chrysippus</name>
    <name type="common">African queen</name>
    <dbReference type="NCBI Taxonomy" id="151541"/>
    <lineage>
        <taxon>Eukaryota</taxon>
        <taxon>Metazoa</taxon>
        <taxon>Ecdysozoa</taxon>
        <taxon>Arthropoda</taxon>
        <taxon>Hexapoda</taxon>
        <taxon>Insecta</taxon>
        <taxon>Pterygota</taxon>
        <taxon>Neoptera</taxon>
        <taxon>Endopterygota</taxon>
        <taxon>Lepidoptera</taxon>
        <taxon>Glossata</taxon>
        <taxon>Ditrysia</taxon>
        <taxon>Papilionoidea</taxon>
        <taxon>Nymphalidae</taxon>
        <taxon>Danainae</taxon>
        <taxon>Danaini</taxon>
        <taxon>Danaina</taxon>
        <taxon>Danaus</taxon>
        <taxon>Anosia</taxon>
    </lineage>
</organism>
<dbReference type="OrthoDB" id="6614653at2759"/>
<dbReference type="Pfam" id="PF10350">
    <property type="entry name" value="DUF2428"/>
    <property type="match status" value="1"/>
</dbReference>
<reference evidence="4" key="1">
    <citation type="submission" date="2021-09" db="EMBL/GenBank/DDBJ databases">
        <authorList>
            <person name="Martin H S."/>
        </authorList>
    </citation>
    <scope>NUCLEOTIDE SEQUENCE</scope>
</reference>
<evidence type="ECO:0000259" key="2">
    <source>
        <dbReference type="Pfam" id="PF10350"/>
    </source>
</evidence>
<protein>
    <submittedName>
        <fullName evidence="4">(African queen) hypothetical protein</fullName>
    </submittedName>
</protein>
<sequence>MEGLQTVIQRLSVPSFNINVEIIQEVLIATKKASIENEKYEEFDIILEMLWDHLNTGLEEFDDQLLCSTCFYNVLSKSTKQDFYLNQILIIINDELEIKKKNHENISLATTLCYGLFQSSYLTNDFTNTAVLENTMKSIFKLLVRISYEYTQYTFIAFKTMSSFKKVIGTPLEMTIFSNENKIKILHAINNNWENPITGIRNLNRILFQTLLQVIDDDMLSQIIKEINTFYWNKAKYLMLTEVILKYSGNVEDYVLKNKWLRGLLNSLYKPGLVSAGADMYYAILEKLNSENCWITLFLEPVINLLKGTSFQAIENFKNYWCLNTFKKFPTLANDLVQHLKLASDSELKLYSILCVLKQANKLALIERKWTTATHNTNEQLFAYREIDCGSYSKENIVKSIIEGKQLHAYLGILFVIFDTSLKTGSKIPIDYESIKKLVDILEIISKQFAWEEDTLTSSDFSKMNDMVQTLINNSEYAEENNQDQTKISGFHQIVLNCLWLNVKAACDLASLLILYCKEYVAVCEKCLHIIMLVLETSRHKGAIEAAGAALGQGINYLTSTKLPPEVSQLPFILLKKKLNELLYETAKMSSVTRRGAGLSIMVHRIVSNDRKKGKPLFHYFMGELLTTCKTLDQNCEVEESDKDLPKAIYIHFLTRIVTDSSLASDIMYYSADLAELAFDNLTNTNWQIRNAALQLYGALIPKLIGQKKASGMDEETVATVACDEFLTHSPKLWKYIIKEINNNESNDIIQTHSNLVPILNVLANIARRYNFSCDLKGQSNLELDLLNNLTSLLGSPIYTKITFMVV</sequence>
<keyword evidence="5" id="KW-1185">Reference proteome</keyword>
<keyword evidence="1" id="KW-0819">tRNA processing</keyword>
<dbReference type="AlphaFoldDB" id="A0A8J2W6P4"/>
<evidence type="ECO:0000313" key="5">
    <source>
        <dbReference type="Proteomes" id="UP000789524"/>
    </source>
</evidence>
<evidence type="ECO:0000256" key="1">
    <source>
        <dbReference type="ARBA" id="ARBA00022694"/>
    </source>
</evidence>
<proteinExistence type="predicted"/>
<accession>A0A8J2W6P4</accession>
<dbReference type="InterPro" id="IPR019442">
    <property type="entry name" value="THADA/TRM732_DUF2428"/>
</dbReference>
<feature type="domain" description="DUF2428" evidence="2">
    <location>
        <begin position="439"/>
        <end position="688"/>
    </location>
</feature>
<dbReference type="InterPro" id="IPR056842">
    <property type="entry name" value="THADA-like_TPR_C"/>
</dbReference>
<dbReference type="EMBL" id="CAKASE010000081">
    <property type="protein sequence ID" value="CAG9583198.1"/>
    <property type="molecule type" value="Genomic_DNA"/>
</dbReference>
<dbReference type="Pfam" id="PF25151">
    <property type="entry name" value="TPR_Trm732_C"/>
    <property type="match status" value="1"/>
</dbReference>
<gene>
    <name evidence="4" type="ORF">DCHRY22_LOCUS14643</name>
</gene>
<name>A0A8J2W6P4_9NEOP</name>
<dbReference type="Proteomes" id="UP000789524">
    <property type="component" value="Unassembled WGS sequence"/>
</dbReference>
<evidence type="ECO:0000313" key="4">
    <source>
        <dbReference type="EMBL" id="CAG9583198.1"/>
    </source>
</evidence>
<dbReference type="GO" id="GO:0030488">
    <property type="term" value="P:tRNA methylation"/>
    <property type="evidence" value="ECO:0007669"/>
    <property type="project" value="TreeGrafter"/>
</dbReference>
<evidence type="ECO:0000259" key="3">
    <source>
        <dbReference type="Pfam" id="PF25151"/>
    </source>
</evidence>